<protein>
    <submittedName>
        <fullName evidence="3">Uncharacterized protein</fullName>
    </submittedName>
</protein>
<dbReference type="GO" id="GO:0005737">
    <property type="term" value="C:cytoplasm"/>
    <property type="evidence" value="ECO:0007669"/>
    <property type="project" value="UniProtKB-ARBA"/>
</dbReference>
<feature type="domain" description="Creatinase N-terminal" evidence="2">
    <location>
        <begin position="126"/>
        <end position="243"/>
    </location>
</feature>
<feature type="domain" description="Peptidase M24" evidence="1">
    <location>
        <begin position="444"/>
        <end position="556"/>
    </location>
</feature>
<sequence length="586" mass="66085">MCIRRVVFEKSPQHGGLLTYQIRVQCSCQSSTSRTDVTGLLMRKMDKVYRILLLLIIVTAVSCRRRSRTKKLTSKCVDYCDLVPDIRDLCPATPENTPPNRVNTTEKLRQLRDVMKNTTLSGGVQLDAYLVYEASYYGGDVIGHDRRMRWISGFSGSSGHVIVTAGYQEGIPNRAGLWTDGRYWLQADQEMDCNWILMKEGTTGTPSSVQWLLDVLPIDARVGADPNYIDTTTWKEFEEAFAANGKNIQMVEVIPDLFDYIWTEEDGRPPIESNAIYVHDIEYAGKIWQEKLNDTRDDVSTKADVLIVSLLDDIAWLFNLRGSDRETSPLFDSVAMVEQDSTRLYIRDPMSKIEAIKDHLNTGSDGSCSGITGDCVEILDYNNYMRDIEQYNSNPAISKIWINIGVSYAVYKAAGNPNADKRYEDYSPIQLKKSQKNPTEVRRYRERQIKDSAAVVEFAAFFEKEIQQGGYWTELSASAKLASFRSVDPDFRMLSFETISAFGPNGAIIHYAPSNATDRQITTEDVYLVDSGGNYLDGTTDITRTFHFGTPSARHKVVTSIPELEHQYGRKVGIIITVQVMASDTS</sequence>
<keyword evidence="4" id="KW-1185">Reference proteome</keyword>
<dbReference type="InterPro" id="IPR029149">
    <property type="entry name" value="Creatin/AminoP/Spt16_N"/>
</dbReference>
<dbReference type="AlphaFoldDB" id="A0AAD9IU65"/>
<dbReference type="Gene3D" id="3.90.230.10">
    <property type="entry name" value="Creatinase/methionine aminopeptidase superfamily"/>
    <property type="match status" value="1"/>
</dbReference>
<dbReference type="Gene3D" id="3.40.350.10">
    <property type="entry name" value="Creatinase/prolidase N-terminal domain"/>
    <property type="match status" value="2"/>
</dbReference>
<accession>A0AAD9IU65</accession>
<proteinExistence type="predicted"/>
<reference evidence="3" key="1">
    <citation type="journal article" date="2023" name="Mol. Biol. Evol.">
        <title>Third-Generation Sequencing Reveals the Adaptive Role of the Epigenome in Three Deep-Sea Polychaetes.</title>
        <authorList>
            <person name="Perez M."/>
            <person name="Aroh O."/>
            <person name="Sun Y."/>
            <person name="Lan Y."/>
            <person name="Juniper S.K."/>
            <person name="Young C.R."/>
            <person name="Angers B."/>
            <person name="Qian P.Y."/>
        </authorList>
    </citation>
    <scope>NUCLEOTIDE SEQUENCE</scope>
    <source>
        <strain evidence="3">P08H-3</strain>
    </source>
</reference>
<dbReference type="Pfam" id="PF16189">
    <property type="entry name" value="Creatinase_N_2"/>
    <property type="match status" value="1"/>
</dbReference>
<dbReference type="InterPro" id="IPR000587">
    <property type="entry name" value="Creatinase_N"/>
</dbReference>
<dbReference type="PANTHER" id="PTHR43763">
    <property type="entry name" value="XAA-PRO AMINOPEPTIDASE 1"/>
    <property type="match status" value="1"/>
</dbReference>
<organism evidence="3 4">
    <name type="scientific">Paralvinella palmiformis</name>
    <dbReference type="NCBI Taxonomy" id="53620"/>
    <lineage>
        <taxon>Eukaryota</taxon>
        <taxon>Metazoa</taxon>
        <taxon>Spiralia</taxon>
        <taxon>Lophotrochozoa</taxon>
        <taxon>Annelida</taxon>
        <taxon>Polychaeta</taxon>
        <taxon>Sedentaria</taxon>
        <taxon>Canalipalpata</taxon>
        <taxon>Terebellida</taxon>
        <taxon>Terebelliformia</taxon>
        <taxon>Alvinellidae</taxon>
        <taxon>Paralvinella</taxon>
    </lineage>
</organism>
<dbReference type="GO" id="GO:0004177">
    <property type="term" value="F:aminopeptidase activity"/>
    <property type="evidence" value="ECO:0007669"/>
    <property type="project" value="UniProtKB-ARBA"/>
</dbReference>
<dbReference type="SUPFAM" id="SSF55920">
    <property type="entry name" value="Creatinase/aminopeptidase"/>
    <property type="match status" value="1"/>
</dbReference>
<name>A0AAD9IU65_9ANNE</name>
<dbReference type="Proteomes" id="UP001208570">
    <property type="component" value="Unassembled WGS sequence"/>
</dbReference>
<evidence type="ECO:0000259" key="2">
    <source>
        <dbReference type="Pfam" id="PF01321"/>
    </source>
</evidence>
<dbReference type="InterPro" id="IPR036005">
    <property type="entry name" value="Creatinase/aminopeptidase-like"/>
</dbReference>
<dbReference type="SUPFAM" id="SSF53092">
    <property type="entry name" value="Creatinase/prolidase N-terminal domain"/>
    <property type="match status" value="1"/>
</dbReference>
<evidence type="ECO:0000259" key="1">
    <source>
        <dbReference type="Pfam" id="PF00557"/>
    </source>
</evidence>
<evidence type="ECO:0000313" key="4">
    <source>
        <dbReference type="Proteomes" id="UP001208570"/>
    </source>
</evidence>
<evidence type="ECO:0000313" key="3">
    <source>
        <dbReference type="EMBL" id="KAK2140764.1"/>
    </source>
</evidence>
<dbReference type="InterPro" id="IPR000994">
    <property type="entry name" value="Pept_M24"/>
</dbReference>
<comment type="caution">
    <text evidence="3">The sequence shown here is derived from an EMBL/GenBank/DDBJ whole genome shotgun (WGS) entry which is preliminary data.</text>
</comment>
<gene>
    <name evidence="3" type="ORF">LSH36_1255g00002</name>
</gene>
<dbReference type="Pfam" id="PF01321">
    <property type="entry name" value="Creatinase_N"/>
    <property type="match status" value="1"/>
</dbReference>
<dbReference type="PANTHER" id="PTHR43763:SF6">
    <property type="entry name" value="XAA-PRO AMINOPEPTIDASE 1"/>
    <property type="match status" value="1"/>
</dbReference>
<dbReference type="EMBL" id="JAODUP010001257">
    <property type="protein sequence ID" value="KAK2140764.1"/>
    <property type="molecule type" value="Genomic_DNA"/>
</dbReference>
<dbReference type="InterPro" id="IPR050422">
    <property type="entry name" value="X-Pro_aminopeptidase_P"/>
</dbReference>
<dbReference type="Pfam" id="PF00557">
    <property type="entry name" value="Peptidase_M24"/>
    <property type="match status" value="1"/>
</dbReference>